<evidence type="ECO:0000256" key="2">
    <source>
        <dbReference type="ARBA" id="ARBA00022723"/>
    </source>
</evidence>
<dbReference type="Pfam" id="PF01507">
    <property type="entry name" value="PAPS_reduct"/>
    <property type="match status" value="1"/>
</dbReference>
<reference evidence="7" key="1">
    <citation type="submission" date="2016-10" db="EMBL/GenBank/DDBJ databases">
        <title>Sequence of Gallionella enrichment culture.</title>
        <authorList>
            <person name="Poehlein A."/>
            <person name="Muehling M."/>
            <person name="Daniel R."/>
        </authorList>
    </citation>
    <scope>NUCLEOTIDE SEQUENCE</scope>
</reference>
<keyword evidence="3 7" id="KW-0560">Oxidoreductase</keyword>
<evidence type="ECO:0000313" key="7">
    <source>
        <dbReference type="EMBL" id="OIQ85285.1"/>
    </source>
</evidence>
<evidence type="ECO:0000259" key="6">
    <source>
        <dbReference type="Pfam" id="PF01507"/>
    </source>
</evidence>
<dbReference type="InterPro" id="IPR014729">
    <property type="entry name" value="Rossmann-like_a/b/a_fold"/>
</dbReference>
<sequence>MKRAIPIAAPHGSAPALYAKPGADFDQRVQDALATLRVAAQEFAGRIVQATSLGAEDMVLTDLIARHALPIAIATLDTGMLHGETLELLGRARQHYGLDIETWRPDAVAARDFVARHGPRAMYASVDLRHACCALRKLEPLSRMLQGRAAWVTGLRHEQSPARGRAARRESDAQGRTKLNPLLDWTQGDVWHYIALHTVPYNPLHDQFFPSIGCAPCTRAVALGEDIRAGRWWWEQEGVKECGLHVGQRLVARDPRDGQHGAAADGLVAEPTAKPTIVTEPTGAHA</sequence>
<dbReference type="GO" id="GO:0004604">
    <property type="term" value="F:phosphoadenylyl-sulfate reductase (thioredoxin) activity"/>
    <property type="evidence" value="ECO:0007669"/>
    <property type="project" value="InterPro"/>
</dbReference>
<dbReference type="PANTHER" id="PTHR46482:SF9">
    <property type="entry name" value="5'-ADENYLYLSULFATE REDUCTASE 1, CHLOROPLASTIC"/>
    <property type="match status" value="1"/>
</dbReference>
<evidence type="ECO:0000256" key="5">
    <source>
        <dbReference type="ARBA" id="ARBA00023014"/>
    </source>
</evidence>
<evidence type="ECO:0000256" key="4">
    <source>
        <dbReference type="ARBA" id="ARBA00023004"/>
    </source>
</evidence>
<dbReference type="CDD" id="cd23945">
    <property type="entry name" value="PAPS_reductase"/>
    <property type="match status" value="1"/>
</dbReference>
<keyword evidence="2" id="KW-0479">Metal-binding</keyword>
<dbReference type="EC" id="1.8.4.10" evidence="7"/>
<dbReference type="GO" id="GO:0043866">
    <property type="term" value="F:adenylyl-sulfate reductase (thioredoxin) activity"/>
    <property type="evidence" value="ECO:0007669"/>
    <property type="project" value="UniProtKB-EC"/>
</dbReference>
<comment type="caution">
    <text evidence="7">The sequence shown here is derived from an EMBL/GenBank/DDBJ whole genome shotgun (WGS) entry which is preliminary data.</text>
</comment>
<dbReference type="NCBIfam" id="NF002537">
    <property type="entry name" value="PRK02090.1"/>
    <property type="match status" value="1"/>
</dbReference>
<dbReference type="InterPro" id="IPR004511">
    <property type="entry name" value="PAPS/APS_Rdtase"/>
</dbReference>
<feature type="domain" description="Phosphoadenosine phosphosulphate reductase" evidence="6">
    <location>
        <begin position="47"/>
        <end position="220"/>
    </location>
</feature>
<dbReference type="GO" id="GO:0051536">
    <property type="term" value="F:iron-sulfur cluster binding"/>
    <property type="evidence" value="ECO:0007669"/>
    <property type="project" value="UniProtKB-KW"/>
</dbReference>
<dbReference type="EMBL" id="MLJW01000555">
    <property type="protein sequence ID" value="OIQ85285.1"/>
    <property type="molecule type" value="Genomic_DNA"/>
</dbReference>
<evidence type="ECO:0000256" key="3">
    <source>
        <dbReference type="ARBA" id="ARBA00023002"/>
    </source>
</evidence>
<dbReference type="GO" id="GO:0019379">
    <property type="term" value="P:sulfate assimilation, phosphoadenylyl sulfate reduction by phosphoadenylyl-sulfate reductase (thioredoxin)"/>
    <property type="evidence" value="ECO:0007669"/>
    <property type="project" value="InterPro"/>
</dbReference>
<dbReference type="AlphaFoldDB" id="A0A1J5RAW4"/>
<name>A0A1J5RAW4_9ZZZZ</name>
<accession>A0A1J5RAW4</accession>
<comment type="cofactor">
    <cofactor evidence="1">
        <name>[4Fe-4S] cluster</name>
        <dbReference type="ChEBI" id="CHEBI:49883"/>
    </cofactor>
</comment>
<evidence type="ECO:0000256" key="1">
    <source>
        <dbReference type="ARBA" id="ARBA00001966"/>
    </source>
</evidence>
<dbReference type="SUPFAM" id="SSF52402">
    <property type="entry name" value="Adenine nucleotide alpha hydrolases-like"/>
    <property type="match status" value="1"/>
</dbReference>
<keyword evidence="5" id="KW-0411">Iron-sulfur</keyword>
<protein>
    <submittedName>
        <fullName evidence="7">Thioredoxin-dependent 5'-adenylylsulfate reductase</fullName>
        <ecNumber evidence="7">1.8.4.10</ecNumber>
    </submittedName>
</protein>
<organism evidence="7">
    <name type="scientific">mine drainage metagenome</name>
    <dbReference type="NCBI Taxonomy" id="410659"/>
    <lineage>
        <taxon>unclassified sequences</taxon>
        <taxon>metagenomes</taxon>
        <taxon>ecological metagenomes</taxon>
    </lineage>
</organism>
<dbReference type="GO" id="GO:0046872">
    <property type="term" value="F:metal ion binding"/>
    <property type="evidence" value="ECO:0007669"/>
    <property type="project" value="UniProtKB-KW"/>
</dbReference>
<dbReference type="Gene3D" id="3.40.50.620">
    <property type="entry name" value="HUPs"/>
    <property type="match status" value="1"/>
</dbReference>
<proteinExistence type="inferred from homology"/>
<dbReference type="HAMAP" id="MF_00063">
    <property type="entry name" value="CysH"/>
    <property type="match status" value="1"/>
</dbReference>
<dbReference type="InterPro" id="IPR002500">
    <property type="entry name" value="PAPS_reduct_dom"/>
</dbReference>
<gene>
    <name evidence="7" type="primary">cysH_10</name>
    <name evidence="7" type="ORF">GALL_328860</name>
</gene>
<dbReference type="PANTHER" id="PTHR46482">
    <property type="entry name" value="5'-ADENYLYLSULFATE REDUCTASE 3, CHLOROPLASTIC"/>
    <property type="match status" value="1"/>
</dbReference>
<keyword evidence="4" id="KW-0408">Iron</keyword>